<sequence length="329" mass="35688">MPRSLIPALILLALALCCGPAFAFKPALLYDQVGKSDRSFNEAAYRGAEQFKAASGLPYQEFTPTNESQYAQAMQRFAARGYDPIIVVGFSYASVLEQIAPQFPGTRFVIVDMAVDRPNVESVVFKEHEGSFLVGMIAAMKTKTGKIGFVGGMDIPLIRKFALGYKEGARYVNKDITIFENMTGDTPAAWGDPIKAGELSRSQFDRGADVIYQAAGSSGLGVLQAAADLHKFSIGTDANQNYLHPGSVLTSMVKRVDLAVFEALRDAEAGTWKPGVRLLGLAEGGVDYSLDQYNEALITPAMRARVDKAKADIISGKIVVTNYFDIMDR</sequence>
<dbReference type="SUPFAM" id="SSF53822">
    <property type="entry name" value="Periplasmic binding protein-like I"/>
    <property type="match status" value="1"/>
</dbReference>
<evidence type="ECO:0000256" key="1">
    <source>
        <dbReference type="ARBA" id="ARBA00004193"/>
    </source>
</evidence>
<dbReference type="RefSeq" id="WP_371388333.1">
    <property type="nucleotide sequence ID" value="NZ_JBGLYH010000103.1"/>
</dbReference>
<evidence type="ECO:0000259" key="8">
    <source>
        <dbReference type="Pfam" id="PF02608"/>
    </source>
</evidence>
<dbReference type="Pfam" id="PF02608">
    <property type="entry name" value="Bmp"/>
    <property type="match status" value="1"/>
</dbReference>
<keyword evidence="6" id="KW-0449">Lipoprotein</keyword>
<feature type="signal peptide" evidence="7">
    <location>
        <begin position="1"/>
        <end position="23"/>
    </location>
</feature>
<keyword evidence="5" id="KW-0472">Membrane</keyword>
<protein>
    <submittedName>
        <fullName evidence="9">BMP family protein</fullName>
    </submittedName>
</protein>
<gene>
    <name evidence="9" type="ORF">AB6M95_19090</name>
</gene>
<dbReference type="PANTHER" id="PTHR34296">
    <property type="entry name" value="TRANSCRIPTIONAL ACTIVATOR PROTEIN MED"/>
    <property type="match status" value="1"/>
</dbReference>
<keyword evidence="10" id="KW-1185">Reference proteome</keyword>
<comment type="caution">
    <text evidence="9">The sequence shown here is derived from an EMBL/GenBank/DDBJ whole genome shotgun (WGS) entry which is preliminary data.</text>
</comment>
<dbReference type="InterPro" id="IPR050957">
    <property type="entry name" value="BMP_lipoprotein"/>
</dbReference>
<evidence type="ECO:0000256" key="5">
    <source>
        <dbReference type="ARBA" id="ARBA00023136"/>
    </source>
</evidence>
<dbReference type="CDD" id="cd06354">
    <property type="entry name" value="PBP1_PrnA-like"/>
    <property type="match status" value="1"/>
</dbReference>
<reference evidence="9 10" key="1">
    <citation type="submission" date="2024-08" db="EMBL/GenBank/DDBJ databases">
        <title>Sulfate-reducing bacteria isolated from formation water of the oil field in Kazakhstan and description of Pseudodesulfovibrio sp.</title>
        <authorList>
            <person name="Bidzhieva S.K."/>
            <person name="Tourova T.P."/>
            <person name="Grouzdev D.S."/>
            <person name="Beletsky A.V."/>
            <person name="Sokolova D.S."/>
            <person name="Samigullina S.R."/>
            <person name="Poltaraus A.B."/>
            <person name="Avtukh A.N."/>
            <person name="Tereshina V.M."/>
            <person name="Zhaparov N.S."/>
            <person name="Mardanov A.V."/>
            <person name="Nazina T.N."/>
        </authorList>
    </citation>
    <scope>NUCLEOTIDE SEQUENCE [LARGE SCALE GENOMIC DNA]</scope>
    <source>
        <strain evidence="9 10">9FUS</strain>
    </source>
</reference>
<dbReference type="InterPro" id="IPR003760">
    <property type="entry name" value="PnrA-like"/>
</dbReference>
<evidence type="ECO:0000256" key="6">
    <source>
        <dbReference type="ARBA" id="ARBA00023288"/>
    </source>
</evidence>
<dbReference type="InterPro" id="IPR028082">
    <property type="entry name" value="Peripla_BP_I"/>
</dbReference>
<accession>A0ABV4K7A5</accession>
<comment type="subcellular location">
    <subcellularLocation>
        <location evidence="1">Cell membrane</location>
        <topology evidence="1">Lipid-anchor</topology>
    </subcellularLocation>
</comment>
<keyword evidence="4 7" id="KW-0732">Signal</keyword>
<dbReference type="Gene3D" id="3.40.50.2300">
    <property type="match status" value="2"/>
</dbReference>
<evidence type="ECO:0000256" key="2">
    <source>
        <dbReference type="ARBA" id="ARBA00008610"/>
    </source>
</evidence>
<feature type="chain" id="PRO_5046200744" evidence="7">
    <location>
        <begin position="24"/>
        <end position="329"/>
    </location>
</feature>
<dbReference type="PANTHER" id="PTHR34296:SF2">
    <property type="entry name" value="ABC TRANSPORTER GUANOSINE-BINDING PROTEIN NUPN"/>
    <property type="match status" value="1"/>
</dbReference>
<proteinExistence type="inferred from homology"/>
<evidence type="ECO:0000313" key="10">
    <source>
        <dbReference type="Proteomes" id="UP001568698"/>
    </source>
</evidence>
<keyword evidence="3" id="KW-1003">Cell membrane</keyword>
<evidence type="ECO:0000313" key="9">
    <source>
        <dbReference type="EMBL" id="MEZ7198856.1"/>
    </source>
</evidence>
<dbReference type="Proteomes" id="UP001568698">
    <property type="component" value="Unassembled WGS sequence"/>
</dbReference>
<feature type="domain" description="ABC transporter substrate-binding protein PnrA-like" evidence="8">
    <location>
        <begin position="36"/>
        <end position="297"/>
    </location>
</feature>
<dbReference type="EMBL" id="JBGLYH010000103">
    <property type="protein sequence ID" value="MEZ7198856.1"/>
    <property type="molecule type" value="Genomic_DNA"/>
</dbReference>
<evidence type="ECO:0000256" key="3">
    <source>
        <dbReference type="ARBA" id="ARBA00022475"/>
    </source>
</evidence>
<name>A0ABV4K7A5_9BACT</name>
<organism evidence="9 10">
    <name type="scientific">Pseudodesulfovibrio karagichevae</name>
    <dbReference type="NCBI Taxonomy" id="3239305"/>
    <lineage>
        <taxon>Bacteria</taxon>
        <taxon>Pseudomonadati</taxon>
        <taxon>Thermodesulfobacteriota</taxon>
        <taxon>Desulfovibrionia</taxon>
        <taxon>Desulfovibrionales</taxon>
        <taxon>Desulfovibrionaceae</taxon>
    </lineage>
</organism>
<evidence type="ECO:0000256" key="7">
    <source>
        <dbReference type="SAM" id="SignalP"/>
    </source>
</evidence>
<evidence type="ECO:0000256" key="4">
    <source>
        <dbReference type="ARBA" id="ARBA00022729"/>
    </source>
</evidence>
<comment type="similarity">
    <text evidence="2">Belongs to the BMP lipoprotein family.</text>
</comment>